<proteinExistence type="inferred from homology"/>
<evidence type="ECO:0000256" key="6">
    <source>
        <dbReference type="ARBA" id="ARBA00023136"/>
    </source>
</evidence>
<dbReference type="Proteomes" id="UP001500840">
    <property type="component" value="Unassembled WGS sequence"/>
</dbReference>
<comment type="similarity">
    <text evidence="2">Belongs to the outer membrane factor (OMF) (TC 1.B.17) family.</text>
</comment>
<dbReference type="EMBL" id="BAABGA010000120">
    <property type="protein sequence ID" value="GAA4472219.1"/>
    <property type="molecule type" value="Genomic_DNA"/>
</dbReference>
<dbReference type="SUPFAM" id="SSF56954">
    <property type="entry name" value="Outer membrane efflux proteins (OEP)"/>
    <property type="match status" value="1"/>
</dbReference>
<evidence type="ECO:0000256" key="1">
    <source>
        <dbReference type="ARBA" id="ARBA00004442"/>
    </source>
</evidence>
<evidence type="ECO:0000256" key="4">
    <source>
        <dbReference type="ARBA" id="ARBA00022452"/>
    </source>
</evidence>
<evidence type="ECO:0000256" key="5">
    <source>
        <dbReference type="ARBA" id="ARBA00022692"/>
    </source>
</evidence>
<dbReference type="InterPro" id="IPR002078">
    <property type="entry name" value="Sigma_54_int"/>
</dbReference>
<evidence type="ECO:0000256" key="8">
    <source>
        <dbReference type="SAM" id="MobiDB-lite"/>
    </source>
</evidence>
<name>A0ABP8NSF0_9BACT</name>
<evidence type="ECO:0000313" key="11">
    <source>
        <dbReference type="Proteomes" id="UP001500840"/>
    </source>
</evidence>
<accession>A0ABP8NSF0</accession>
<dbReference type="PROSITE" id="PS50045">
    <property type="entry name" value="SIGMA54_INTERACT_4"/>
    <property type="match status" value="1"/>
</dbReference>
<gene>
    <name evidence="10" type="ORF">GCM10023156_68230</name>
</gene>
<evidence type="ECO:0000256" key="7">
    <source>
        <dbReference type="ARBA" id="ARBA00023237"/>
    </source>
</evidence>
<dbReference type="PROSITE" id="PS51257">
    <property type="entry name" value="PROKAR_LIPOPROTEIN"/>
    <property type="match status" value="1"/>
</dbReference>
<keyword evidence="11" id="KW-1185">Reference proteome</keyword>
<protein>
    <submittedName>
        <fullName evidence="10">TolC family protein</fullName>
    </submittedName>
</protein>
<evidence type="ECO:0000256" key="3">
    <source>
        <dbReference type="ARBA" id="ARBA00022448"/>
    </source>
</evidence>
<reference evidence="11" key="1">
    <citation type="journal article" date="2019" name="Int. J. Syst. Evol. Microbiol.">
        <title>The Global Catalogue of Microorganisms (GCM) 10K type strain sequencing project: providing services to taxonomists for standard genome sequencing and annotation.</title>
        <authorList>
            <consortium name="The Broad Institute Genomics Platform"/>
            <consortium name="The Broad Institute Genome Sequencing Center for Infectious Disease"/>
            <person name="Wu L."/>
            <person name="Ma J."/>
        </authorList>
    </citation>
    <scope>NUCLEOTIDE SEQUENCE [LARGE SCALE GENOMIC DNA]</scope>
    <source>
        <strain evidence="11">JCM 17759</strain>
    </source>
</reference>
<dbReference type="Gene3D" id="1.20.1600.10">
    <property type="entry name" value="Outer membrane efflux proteins (OEP)"/>
    <property type="match status" value="1"/>
</dbReference>
<feature type="region of interest" description="Disordered" evidence="8">
    <location>
        <begin position="61"/>
        <end position="93"/>
    </location>
</feature>
<evidence type="ECO:0000256" key="2">
    <source>
        <dbReference type="ARBA" id="ARBA00007613"/>
    </source>
</evidence>
<organism evidence="10 11">
    <name type="scientific">Novipirellula rosea</name>
    <dbReference type="NCBI Taxonomy" id="1031540"/>
    <lineage>
        <taxon>Bacteria</taxon>
        <taxon>Pseudomonadati</taxon>
        <taxon>Planctomycetota</taxon>
        <taxon>Planctomycetia</taxon>
        <taxon>Pirellulales</taxon>
        <taxon>Pirellulaceae</taxon>
        <taxon>Novipirellula</taxon>
    </lineage>
</organism>
<keyword evidence="7" id="KW-0998">Cell outer membrane</keyword>
<dbReference type="PANTHER" id="PTHR30026:SF20">
    <property type="entry name" value="OUTER MEMBRANE PROTEIN TOLC"/>
    <property type="match status" value="1"/>
</dbReference>
<evidence type="ECO:0000259" key="9">
    <source>
        <dbReference type="PROSITE" id="PS50045"/>
    </source>
</evidence>
<dbReference type="Pfam" id="PF02321">
    <property type="entry name" value="OEP"/>
    <property type="match status" value="1"/>
</dbReference>
<comment type="caution">
    <text evidence="10">The sequence shown here is derived from an EMBL/GenBank/DDBJ whole genome shotgun (WGS) entry which is preliminary data.</text>
</comment>
<evidence type="ECO:0000313" key="10">
    <source>
        <dbReference type="EMBL" id="GAA4472219.1"/>
    </source>
</evidence>
<keyword evidence="5" id="KW-0812">Transmembrane</keyword>
<dbReference type="InterPro" id="IPR051906">
    <property type="entry name" value="TolC-like"/>
</dbReference>
<feature type="domain" description="Sigma-54 factor interaction" evidence="9">
    <location>
        <begin position="358"/>
        <end position="524"/>
    </location>
</feature>
<dbReference type="InterPro" id="IPR003423">
    <property type="entry name" value="OMP_efflux"/>
</dbReference>
<dbReference type="PANTHER" id="PTHR30026">
    <property type="entry name" value="OUTER MEMBRANE PROTEIN TOLC"/>
    <property type="match status" value="1"/>
</dbReference>
<keyword evidence="6" id="KW-0472">Membrane</keyword>
<keyword evidence="3" id="KW-0813">Transport</keyword>
<comment type="subcellular location">
    <subcellularLocation>
        <location evidence="1">Cell outer membrane</location>
    </subcellularLocation>
</comment>
<keyword evidence="4" id="KW-1134">Transmembrane beta strand</keyword>
<sequence length="603" mass="65179">MPRLMITLDLMGLAGLMVLTGCAGNQYLTQNPTPSRLHHAVATIAPIAPIAETADASLAESVPAASEEVRPVNHQKASMKPSGGDDPSRHGTLTIDGRQYELKLVESKPSEIATADLSLTAFEDGPVANVPVEPALPMAFPIDEDVQYFEGAIPQGDFAGQPMTATSQSIDLNLPSALAMVGGQHPAVGFAQWHVQEAYAQLARAEVLWLPSIQAGFGFHRHDGNYQASDGTIVDINRNSFQYGLGTGATGAGTTPRPGLVAQFHLADAIFLPEIAERTVSARNHAASAVLNEQLRSTAVAYTELVNAYQDASILESSRQRTSELFKITNDFAKAGEGLQADADRINTELAMVDNRMIVARERIAVASARLAQTLSLDGGNTIQPMDVTAVPIDLVSLEMDKASLISTGLNSRPELKESKSLVAAACEAYRREKYAPFVPSVLLGFSTGGFGGGLGNNLDNVDGRYDLDAVMTWEVRNLGFGERAARRESSARVQQARFEKLRVMDQVAREISEAYSQIQFRREQIAVTERAIQSAEDSYNRNLERIRDGQGLPLEVLQSVQALETARRAYLQAIIDHNQAQFQLQWALGWPVTAPAPTAMGM</sequence>